<reference evidence="10" key="1">
    <citation type="submission" date="2020-07" db="EMBL/GenBank/DDBJ databases">
        <title>Clarias magur genome sequencing, assembly and annotation.</title>
        <authorList>
            <person name="Kushwaha B."/>
            <person name="Kumar R."/>
            <person name="Das P."/>
            <person name="Joshi C.G."/>
            <person name="Kumar D."/>
            <person name="Nagpure N.S."/>
            <person name="Pandey M."/>
            <person name="Agarwal S."/>
            <person name="Srivastava S."/>
            <person name="Singh M."/>
            <person name="Sahoo L."/>
            <person name="Jayasankar P."/>
            <person name="Meher P.K."/>
            <person name="Koringa P.G."/>
            <person name="Iquebal M.A."/>
            <person name="Das S.P."/>
            <person name="Bit A."/>
            <person name="Patnaik S."/>
            <person name="Patel N."/>
            <person name="Shah T.M."/>
            <person name="Hinsu A."/>
            <person name="Jena J.K."/>
        </authorList>
    </citation>
    <scope>NUCLEOTIDE SEQUENCE</scope>
    <source>
        <strain evidence="10">CIFAMagur01</strain>
        <tissue evidence="10">Testis</tissue>
    </source>
</reference>
<evidence type="ECO:0000256" key="6">
    <source>
        <dbReference type="SAM" id="MobiDB-lite"/>
    </source>
</evidence>
<comment type="similarity">
    <text evidence="2">Belongs to the tetraspanin (TM4SF) family.</text>
</comment>
<sequence length="268" mass="29243">MLALLLLFCSHNLALRAGDICPQDSNHEQTSDPTPTVDPKLFNKRRYRSPRVLFSEHPPDSEPGEHNGSKDRTKRRAGQPQSRGVYSVCESVSFWVGNKTKATDISGNEITGSVVFAVGLWLRLDPSSVSLFQKEGAPATFFYVTYIIIGIGGIMMIVGFFGCCGAVKESKCLLALFFSSLLIILGAEVAAGIFGYLKKDEIIQEVQHFYTENSNTTMTMCCDGSEGIPDDTSLCPVGKKDCSKVIQEFFSEKLFIIACTGLGIAAIL</sequence>
<dbReference type="InterPro" id="IPR018499">
    <property type="entry name" value="Tetraspanin/Peripherin"/>
</dbReference>
<dbReference type="AlphaFoldDB" id="A0A8J4UIH1"/>
<dbReference type="PRINTS" id="PR00259">
    <property type="entry name" value="TMFOUR"/>
</dbReference>
<gene>
    <name evidence="10" type="primary">tspan2b</name>
    <name evidence="10" type="ORF">DAT39_000935</name>
</gene>
<dbReference type="PROSITE" id="PS50270">
    <property type="entry name" value="NGF_2"/>
    <property type="match status" value="1"/>
</dbReference>
<dbReference type="EMBL" id="QNUK01000005">
    <property type="protein sequence ID" value="KAF5909308.1"/>
    <property type="molecule type" value="Genomic_DNA"/>
</dbReference>
<dbReference type="PROSITE" id="PS00421">
    <property type="entry name" value="TM4_1"/>
    <property type="match status" value="1"/>
</dbReference>
<evidence type="ECO:0000256" key="3">
    <source>
        <dbReference type="ARBA" id="ARBA00022692"/>
    </source>
</evidence>
<name>A0A8J4UIH1_CLAMG</name>
<dbReference type="Proteomes" id="UP000727407">
    <property type="component" value="Unassembled WGS sequence"/>
</dbReference>
<dbReference type="SUPFAM" id="SSF57501">
    <property type="entry name" value="Cystine-knot cytokines"/>
    <property type="match status" value="1"/>
</dbReference>
<evidence type="ECO:0000256" key="2">
    <source>
        <dbReference type="ARBA" id="ARBA00006840"/>
    </source>
</evidence>
<feature type="compositionally biased region" description="Basic and acidic residues" evidence="6">
    <location>
        <begin position="57"/>
        <end position="71"/>
    </location>
</feature>
<dbReference type="SMART" id="SM00140">
    <property type="entry name" value="NGF"/>
    <property type="match status" value="1"/>
</dbReference>
<dbReference type="Pfam" id="PF00335">
    <property type="entry name" value="Tetraspanin"/>
    <property type="match status" value="1"/>
</dbReference>
<dbReference type="OrthoDB" id="6491780at2759"/>
<accession>A0A8J4UIH1</accession>
<evidence type="ECO:0000256" key="5">
    <source>
        <dbReference type="ARBA" id="ARBA00023136"/>
    </source>
</evidence>
<dbReference type="GO" id="GO:0005886">
    <property type="term" value="C:plasma membrane"/>
    <property type="evidence" value="ECO:0007669"/>
    <property type="project" value="TreeGrafter"/>
</dbReference>
<comment type="subcellular location">
    <subcellularLocation>
        <location evidence="1">Membrane</location>
        <topology evidence="1">Multi-pass membrane protein</topology>
    </subcellularLocation>
</comment>
<evidence type="ECO:0000313" key="10">
    <source>
        <dbReference type="EMBL" id="KAF5909308.1"/>
    </source>
</evidence>
<dbReference type="PANTHER" id="PTHR19282">
    <property type="entry name" value="TETRASPANIN"/>
    <property type="match status" value="1"/>
</dbReference>
<evidence type="ECO:0000256" key="8">
    <source>
        <dbReference type="SAM" id="SignalP"/>
    </source>
</evidence>
<keyword evidence="11" id="KW-1185">Reference proteome</keyword>
<feature type="domain" description="Nerve growth factor-related" evidence="9">
    <location>
        <begin position="81"/>
        <end position="173"/>
    </location>
</feature>
<dbReference type="Gene3D" id="2.10.90.10">
    <property type="entry name" value="Cystine-knot cytokines"/>
    <property type="match status" value="1"/>
</dbReference>
<feature type="non-terminal residue" evidence="10">
    <location>
        <position position="1"/>
    </location>
</feature>
<evidence type="ECO:0000259" key="9">
    <source>
        <dbReference type="SMART" id="SM00140"/>
    </source>
</evidence>
<dbReference type="InterPro" id="IPR018503">
    <property type="entry name" value="Tetraspanin_CS"/>
</dbReference>
<keyword evidence="4 7" id="KW-1133">Transmembrane helix</keyword>
<protein>
    <submittedName>
        <fullName evidence="10">Beta-nerve growth factor</fullName>
    </submittedName>
</protein>
<keyword evidence="8" id="KW-0732">Signal</keyword>
<dbReference type="InterPro" id="IPR002072">
    <property type="entry name" value="Nerve_growth_factor-rel"/>
</dbReference>
<feature type="transmembrane region" description="Helical" evidence="7">
    <location>
        <begin position="173"/>
        <end position="197"/>
    </location>
</feature>
<evidence type="ECO:0000256" key="7">
    <source>
        <dbReference type="SAM" id="Phobius"/>
    </source>
</evidence>
<organism evidence="10 11">
    <name type="scientific">Clarias magur</name>
    <name type="common">Asian catfish</name>
    <name type="synonym">Macropteronotus magur</name>
    <dbReference type="NCBI Taxonomy" id="1594786"/>
    <lineage>
        <taxon>Eukaryota</taxon>
        <taxon>Metazoa</taxon>
        <taxon>Chordata</taxon>
        <taxon>Craniata</taxon>
        <taxon>Vertebrata</taxon>
        <taxon>Euteleostomi</taxon>
        <taxon>Actinopterygii</taxon>
        <taxon>Neopterygii</taxon>
        <taxon>Teleostei</taxon>
        <taxon>Ostariophysi</taxon>
        <taxon>Siluriformes</taxon>
        <taxon>Clariidae</taxon>
        <taxon>Clarias</taxon>
    </lineage>
</organism>
<dbReference type="InterPro" id="IPR029034">
    <property type="entry name" value="Cystine-knot_cytokine"/>
</dbReference>
<feature type="transmembrane region" description="Helical" evidence="7">
    <location>
        <begin position="141"/>
        <end position="161"/>
    </location>
</feature>
<comment type="caution">
    <text evidence="10">The sequence shown here is derived from an EMBL/GenBank/DDBJ whole genome shotgun (WGS) entry which is preliminary data.</text>
</comment>
<evidence type="ECO:0000256" key="1">
    <source>
        <dbReference type="ARBA" id="ARBA00004141"/>
    </source>
</evidence>
<proteinExistence type="inferred from homology"/>
<dbReference type="PANTHER" id="PTHR19282:SF155">
    <property type="entry name" value="TETRASPANIN-2"/>
    <property type="match status" value="1"/>
</dbReference>
<dbReference type="GO" id="GO:0005102">
    <property type="term" value="F:signaling receptor binding"/>
    <property type="evidence" value="ECO:0007669"/>
    <property type="project" value="InterPro"/>
</dbReference>
<keyword evidence="5 7" id="KW-0472">Membrane</keyword>
<evidence type="ECO:0000256" key="4">
    <source>
        <dbReference type="ARBA" id="ARBA00022989"/>
    </source>
</evidence>
<feature type="region of interest" description="Disordered" evidence="6">
    <location>
        <begin position="20"/>
        <end position="83"/>
    </location>
</feature>
<evidence type="ECO:0000313" key="11">
    <source>
        <dbReference type="Proteomes" id="UP000727407"/>
    </source>
</evidence>
<feature type="signal peptide" evidence="8">
    <location>
        <begin position="1"/>
        <end position="17"/>
    </location>
</feature>
<feature type="chain" id="PRO_5035253807" evidence="8">
    <location>
        <begin position="18"/>
        <end position="268"/>
    </location>
</feature>
<keyword evidence="3 7" id="KW-0812">Transmembrane</keyword>